<sequence length="207" mass="22947">MPPILPRRVYTFHPQTVKYCTRDELFYKEKTSQLNALVKKVNNKAQYATALKHWTDPGSSIADIGKRSCSIRVNTATGPRKAWTIPADEAKVYGEIVARTADMINTLLETPSAVSDHDLADRYEDLAKLSDKIGHAKIKRLKRPAVSEPLPPRQRMAAAREEIRKNSGVLYSPTAGPSGTPRTAPQQPSARQSPTPERESEVDGEAE</sequence>
<comment type="caution">
    <text evidence="2">The sequence shown here is derived from an EMBL/GenBank/DDBJ whole genome shotgun (WGS) entry which is preliminary data.</text>
</comment>
<dbReference type="Proteomes" id="UP000193986">
    <property type="component" value="Unassembled WGS sequence"/>
</dbReference>
<dbReference type="InParanoid" id="A0A1Y2BK57"/>
<gene>
    <name evidence="2" type="ORF">BCR39DRAFT_556488</name>
</gene>
<keyword evidence="3" id="KW-1185">Reference proteome</keyword>
<evidence type="ECO:0000256" key="1">
    <source>
        <dbReference type="SAM" id="MobiDB-lite"/>
    </source>
</evidence>
<dbReference type="EMBL" id="MCFC01000002">
    <property type="protein sequence ID" value="ORY34987.1"/>
    <property type="molecule type" value="Genomic_DNA"/>
</dbReference>
<accession>A0A1Y2BK57</accession>
<evidence type="ECO:0000313" key="2">
    <source>
        <dbReference type="EMBL" id="ORY34987.1"/>
    </source>
</evidence>
<feature type="compositionally biased region" description="Polar residues" evidence="1">
    <location>
        <begin position="175"/>
        <end position="195"/>
    </location>
</feature>
<name>A0A1Y2BK57_9TREE</name>
<protein>
    <submittedName>
        <fullName evidence="2">Uncharacterized protein</fullName>
    </submittedName>
</protein>
<dbReference type="AlphaFoldDB" id="A0A1Y2BK57"/>
<feature type="region of interest" description="Disordered" evidence="1">
    <location>
        <begin position="144"/>
        <end position="207"/>
    </location>
</feature>
<organism evidence="2 3">
    <name type="scientific">Naematelia encephala</name>
    <dbReference type="NCBI Taxonomy" id="71784"/>
    <lineage>
        <taxon>Eukaryota</taxon>
        <taxon>Fungi</taxon>
        <taxon>Dikarya</taxon>
        <taxon>Basidiomycota</taxon>
        <taxon>Agaricomycotina</taxon>
        <taxon>Tremellomycetes</taxon>
        <taxon>Tremellales</taxon>
        <taxon>Naemateliaceae</taxon>
        <taxon>Naematelia</taxon>
    </lineage>
</organism>
<reference evidence="2 3" key="1">
    <citation type="submission" date="2016-07" db="EMBL/GenBank/DDBJ databases">
        <title>Pervasive Adenine N6-methylation of Active Genes in Fungi.</title>
        <authorList>
            <consortium name="DOE Joint Genome Institute"/>
            <person name="Mondo S.J."/>
            <person name="Dannebaum R.O."/>
            <person name="Kuo R.C."/>
            <person name="Labutti K."/>
            <person name="Haridas S."/>
            <person name="Kuo A."/>
            <person name="Salamov A."/>
            <person name="Ahrendt S.R."/>
            <person name="Lipzen A."/>
            <person name="Sullivan W."/>
            <person name="Andreopoulos W.B."/>
            <person name="Clum A."/>
            <person name="Lindquist E."/>
            <person name="Daum C."/>
            <person name="Ramamoorthy G.K."/>
            <person name="Gryganskyi A."/>
            <person name="Culley D."/>
            <person name="Magnuson J.K."/>
            <person name="James T.Y."/>
            <person name="O'Malley M.A."/>
            <person name="Stajich J.E."/>
            <person name="Spatafora J.W."/>
            <person name="Visel A."/>
            <person name="Grigoriev I.V."/>
        </authorList>
    </citation>
    <scope>NUCLEOTIDE SEQUENCE [LARGE SCALE GENOMIC DNA]</scope>
    <source>
        <strain evidence="2 3">68-887.2</strain>
    </source>
</reference>
<proteinExistence type="predicted"/>
<evidence type="ECO:0000313" key="3">
    <source>
        <dbReference type="Proteomes" id="UP000193986"/>
    </source>
</evidence>